<keyword evidence="2" id="KW-0540">Nuclease</keyword>
<dbReference type="OrthoDB" id="9803432at2"/>
<evidence type="ECO:0000259" key="1">
    <source>
        <dbReference type="Pfam" id="PF13538"/>
    </source>
</evidence>
<protein>
    <submittedName>
        <fullName evidence="2">ATP-dependent endonuclease</fullName>
    </submittedName>
</protein>
<reference evidence="2 3" key="1">
    <citation type="submission" date="2018-08" db="EMBL/GenBank/DDBJ databases">
        <title>Pallidiluteibacterium maritimus gen. nov., sp. nov., isolated from coastal sediment.</title>
        <authorList>
            <person name="Zhou L.Y."/>
        </authorList>
    </citation>
    <scope>NUCLEOTIDE SEQUENCE [LARGE SCALE GENOMIC DNA]</scope>
    <source>
        <strain evidence="2 3">XSD2</strain>
    </source>
</reference>
<dbReference type="InterPro" id="IPR027417">
    <property type="entry name" value="P-loop_NTPase"/>
</dbReference>
<dbReference type="Pfam" id="PF13604">
    <property type="entry name" value="AAA_30"/>
    <property type="match status" value="1"/>
</dbReference>
<keyword evidence="3" id="KW-1185">Reference proteome</keyword>
<evidence type="ECO:0000313" key="3">
    <source>
        <dbReference type="Proteomes" id="UP000265926"/>
    </source>
</evidence>
<dbReference type="InterPro" id="IPR027785">
    <property type="entry name" value="UvrD-like_helicase_C"/>
</dbReference>
<dbReference type="GO" id="GO:0004519">
    <property type="term" value="F:endonuclease activity"/>
    <property type="evidence" value="ECO:0007669"/>
    <property type="project" value="UniProtKB-KW"/>
</dbReference>
<comment type="caution">
    <text evidence="2">The sequence shown here is derived from an EMBL/GenBank/DDBJ whole genome shotgun (WGS) entry which is preliminary data.</text>
</comment>
<gene>
    <name evidence="2" type="ORF">D1614_21385</name>
</gene>
<dbReference type="Pfam" id="PF13538">
    <property type="entry name" value="UvrD_C_2"/>
    <property type="match status" value="1"/>
</dbReference>
<dbReference type="SUPFAM" id="SSF52540">
    <property type="entry name" value="P-loop containing nucleoside triphosphate hydrolases"/>
    <property type="match status" value="1"/>
</dbReference>
<dbReference type="Proteomes" id="UP000265926">
    <property type="component" value="Unassembled WGS sequence"/>
</dbReference>
<sequence>MIKNHLINLLTSKLPFEPTESQGLLIDVLAGFITSNEPDELLLIKGYAGTGKTTMMHALTQVLDVLKIRSVLMAPTGRAAKVMAGYTGKPAYTIHKTIYRQQTSSDGMGRFVLNKNLSKNTYFIVDEASMISNELGENSFFGSGRVLDDLLEYVYSGVNCRLILVGDTAQLPPVGLSISPALEAAELEHYGFGIQEIELTDVVRQAEDSGILSNATELRSIIGDTPDFEGFFPIQMDGFDDVARISGAELIETLTTCYDKYGLFETTVITRSNKRANIFNKGIRGSILYKENEIEKGDLLMVVKNNYFWATPDSGIEFIANGDIAEIIGINGYEELYGFRFVNVSLRFVDYENVEIDCKIFLDTLTIETASFSNEQNRSLFEAVSEDYMEIRNKRERWKKIKEDPYFNALQVKYAYALTCHKAQGGQWKAVFVDHGYLVEDMLDTEYYRWLYTAFTRPTEKLYLVNFDKGFFDEME</sequence>
<name>A0A399SV40_9BACT</name>
<organism evidence="2 3">
    <name type="scientific">Maribellus luteus</name>
    <dbReference type="NCBI Taxonomy" id="2305463"/>
    <lineage>
        <taxon>Bacteria</taxon>
        <taxon>Pseudomonadati</taxon>
        <taxon>Bacteroidota</taxon>
        <taxon>Bacteroidia</taxon>
        <taxon>Marinilabiliales</taxon>
        <taxon>Prolixibacteraceae</taxon>
        <taxon>Maribellus</taxon>
    </lineage>
</organism>
<keyword evidence="2" id="KW-0378">Hydrolase</keyword>
<feature type="domain" description="UvrD-like helicase C-terminal" evidence="1">
    <location>
        <begin position="414"/>
        <end position="465"/>
    </location>
</feature>
<dbReference type="RefSeq" id="WP_119440037.1">
    <property type="nucleotide sequence ID" value="NZ_QWGR01000019.1"/>
</dbReference>
<dbReference type="Gene3D" id="3.40.50.300">
    <property type="entry name" value="P-loop containing nucleotide triphosphate hydrolases"/>
    <property type="match status" value="2"/>
</dbReference>
<dbReference type="CDD" id="cd18809">
    <property type="entry name" value="SF1_C_RecD"/>
    <property type="match status" value="1"/>
</dbReference>
<proteinExistence type="predicted"/>
<dbReference type="EMBL" id="QWGR01000019">
    <property type="protein sequence ID" value="RIJ45863.1"/>
    <property type="molecule type" value="Genomic_DNA"/>
</dbReference>
<keyword evidence="2" id="KW-0255">Endonuclease</keyword>
<accession>A0A399SV40</accession>
<dbReference type="CDD" id="cd17933">
    <property type="entry name" value="DEXSc_RecD-like"/>
    <property type="match status" value="1"/>
</dbReference>
<dbReference type="AlphaFoldDB" id="A0A399SV40"/>
<evidence type="ECO:0000313" key="2">
    <source>
        <dbReference type="EMBL" id="RIJ45863.1"/>
    </source>
</evidence>